<dbReference type="PANTHER" id="PTHR18964">
    <property type="entry name" value="ROK (REPRESSOR, ORF, KINASE) FAMILY"/>
    <property type="match status" value="1"/>
</dbReference>
<name>A0A2K2FTN7_9SPHN</name>
<dbReference type="Pfam" id="PF00480">
    <property type="entry name" value="ROK"/>
    <property type="match status" value="1"/>
</dbReference>
<evidence type="ECO:0000256" key="1">
    <source>
        <dbReference type="ARBA" id="ARBA00006479"/>
    </source>
</evidence>
<evidence type="ECO:0000313" key="2">
    <source>
        <dbReference type="EMBL" id="PNU02155.1"/>
    </source>
</evidence>
<proteinExistence type="inferred from homology"/>
<dbReference type="Gene3D" id="1.10.10.10">
    <property type="entry name" value="Winged helix-like DNA-binding domain superfamily/Winged helix DNA-binding domain"/>
    <property type="match status" value="1"/>
</dbReference>
<dbReference type="Gene3D" id="3.30.420.40">
    <property type="match status" value="2"/>
</dbReference>
<dbReference type="PANTHER" id="PTHR18964:SF149">
    <property type="entry name" value="BIFUNCTIONAL UDP-N-ACETYLGLUCOSAMINE 2-EPIMERASE_N-ACETYLMANNOSAMINE KINASE"/>
    <property type="match status" value="1"/>
</dbReference>
<comment type="similarity">
    <text evidence="1">Belongs to the ROK (NagC/XylR) family.</text>
</comment>
<comment type="caution">
    <text evidence="2">The sequence shown here is derived from an EMBL/GenBank/DDBJ whole genome shotgun (WGS) entry which is preliminary data.</text>
</comment>
<dbReference type="InterPro" id="IPR043129">
    <property type="entry name" value="ATPase_NBD"/>
</dbReference>
<dbReference type="Proteomes" id="UP000236327">
    <property type="component" value="Unassembled WGS sequence"/>
</dbReference>
<dbReference type="AlphaFoldDB" id="A0A2K2FTN7"/>
<evidence type="ECO:0000313" key="3">
    <source>
        <dbReference type="Proteomes" id="UP000236327"/>
    </source>
</evidence>
<organism evidence="2 3">
    <name type="scientific">Novosphingobium guangzhouense</name>
    <dbReference type="NCBI Taxonomy" id="1850347"/>
    <lineage>
        <taxon>Bacteria</taxon>
        <taxon>Pseudomonadati</taxon>
        <taxon>Pseudomonadota</taxon>
        <taxon>Alphaproteobacteria</taxon>
        <taxon>Sphingomonadales</taxon>
        <taxon>Sphingomonadaceae</taxon>
        <taxon>Novosphingobium</taxon>
    </lineage>
</organism>
<evidence type="ECO:0008006" key="4">
    <source>
        <dbReference type="Google" id="ProtNLM"/>
    </source>
</evidence>
<reference evidence="2 3" key="1">
    <citation type="submission" date="2016-05" db="EMBL/GenBank/DDBJ databases">
        <title>Complete genome sequence of Novosphingobium guangzhouense SA925(T).</title>
        <authorList>
            <person name="Sha S."/>
        </authorList>
    </citation>
    <scope>NUCLEOTIDE SEQUENCE [LARGE SCALE GENOMIC DNA]</scope>
    <source>
        <strain evidence="2 3">SA925</strain>
    </source>
</reference>
<protein>
    <recommendedName>
        <fullName evidence="4">Sugar kinase</fullName>
    </recommendedName>
</protein>
<keyword evidence="3" id="KW-1185">Reference proteome</keyword>
<sequence length="363" mass="38395">MPRLTGLAAGTISQTTGELVARGYVVEARETGKRSGRPRTYLTIAGEGPLVLGAVISTLNTLLITFVDLNGAICSESELPFSGPRSIAELAERVAETIAEAIDASGFPKGRIEHVGIGVPALVDSVDGVVHFMATFEDTPYPFAAVVGDRIGLPVTIEKGTTYKARAEHWHGAAQGHDTFTLINVGLSLDSAAYSDGLPRVGTHGFGPELAHVQTGDIENGEPCYCGSRGCATTYASIYGMVLRGFGAQVSRLDPRNEAEVEALFIKLLDRACEGDSDACAVFDTAGAHLGQVLASYIKIADPGMILIAVPDMRFATVIKKAFSAALNSGILPTILKMTEIKFTRQEKNWHSLGTASLALEKS</sequence>
<dbReference type="SUPFAM" id="SSF53067">
    <property type="entry name" value="Actin-like ATPase domain"/>
    <property type="match status" value="1"/>
</dbReference>
<dbReference type="EMBL" id="LYMM01000084">
    <property type="protein sequence ID" value="PNU02155.1"/>
    <property type="molecule type" value="Genomic_DNA"/>
</dbReference>
<accession>A0A2K2FTN7</accession>
<dbReference type="InterPro" id="IPR000600">
    <property type="entry name" value="ROK"/>
</dbReference>
<dbReference type="InterPro" id="IPR036388">
    <property type="entry name" value="WH-like_DNA-bd_sf"/>
</dbReference>
<gene>
    <name evidence="2" type="ORF">A8V01_09770</name>
</gene>